<dbReference type="InterPro" id="IPR036641">
    <property type="entry name" value="HPT_dom_sf"/>
</dbReference>
<feature type="non-terminal residue" evidence="3">
    <location>
        <position position="1"/>
    </location>
</feature>
<dbReference type="InterPro" id="IPR045871">
    <property type="entry name" value="AHP1-5/YPD1"/>
</dbReference>
<dbReference type="GO" id="GO:0005737">
    <property type="term" value="C:cytoplasm"/>
    <property type="evidence" value="ECO:0007669"/>
    <property type="project" value="TreeGrafter"/>
</dbReference>
<organism evidence="3 4">
    <name type="scientific">Botryobasidium botryosum (strain FD-172 SS1)</name>
    <dbReference type="NCBI Taxonomy" id="930990"/>
    <lineage>
        <taxon>Eukaryota</taxon>
        <taxon>Fungi</taxon>
        <taxon>Dikarya</taxon>
        <taxon>Basidiomycota</taxon>
        <taxon>Agaricomycotina</taxon>
        <taxon>Agaricomycetes</taxon>
        <taxon>Cantharellales</taxon>
        <taxon>Botryobasidiaceae</taxon>
        <taxon>Botryobasidium</taxon>
    </lineage>
</organism>
<dbReference type="InterPro" id="IPR008207">
    <property type="entry name" value="Sig_transdc_His_kin_Hpt_dom"/>
</dbReference>
<dbReference type="GO" id="GO:0000160">
    <property type="term" value="P:phosphorelay signal transduction system"/>
    <property type="evidence" value="ECO:0007669"/>
    <property type="project" value="InterPro"/>
</dbReference>
<dbReference type="CDD" id="cd00088">
    <property type="entry name" value="HPT"/>
    <property type="match status" value="1"/>
</dbReference>
<evidence type="ECO:0000313" key="4">
    <source>
        <dbReference type="Proteomes" id="UP000027195"/>
    </source>
</evidence>
<dbReference type="GO" id="GO:0043424">
    <property type="term" value="F:protein histidine kinase binding"/>
    <property type="evidence" value="ECO:0007669"/>
    <property type="project" value="InterPro"/>
</dbReference>
<dbReference type="Gene3D" id="1.20.120.160">
    <property type="entry name" value="HPT domain"/>
    <property type="match status" value="1"/>
</dbReference>
<evidence type="ECO:0000256" key="1">
    <source>
        <dbReference type="PROSITE-ProRule" id="PRU00110"/>
    </source>
</evidence>
<name>A0A067M290_BOTB1</name>
<dbReference type="STRING" id="930990.A0A067M290"/>
<dbReference type="Pfam" id="PF01627">
    <property type="entry name" value="Hpt"/>
    <property type="match status" value="1"/>
</dbReference>
<dbReference type="PANTHER" id="PTHR28242">
    <property type="entry name" value="PHOSPHORELAY INTERMEDIATE PROTEIN YPD1"/>
    <property type="match status" value="1"/>
</dbReference>
<feature type="modified residue" description="Phosphohistidine" evidence="1">
    <location>
        <position position="64"/>
    </location>
</feature>
<dbReference type="SUPFAM" id="SSF47226">
    <property type="entry name" value="Histidine-containing phosphotransfer domain, HPT domain"/>
    <property type="match status" value="1"/>
</dbReference>
<dbReference type="HOGENOM" id="CLU_085158_2_1_1"/>
<dbReference type="OrthoDB" id="1673781at2759"/>
<feature type="domain" description="HPt" evidence="2">
    <location>
        <begin position="25"/>
        <end position="126"/>
    </location>
</feature>
<evidence type="ECO:0000259" key="2">
    <source>
        <dbReference type="PROSITE" id="PS50894"/>
    </source>
</evidence>
<gene>
    <name evidence="3" type="ORF">BOTBODRAFT_116495</name>
</gene>
<keyword evidence="1" id="KW-0597">Phosphoprotein</keyword>
<sequence>PQDGEEEIIDWETFNQILEMDEEDDHEFSISIMQNYFEQAVAKFKEMDAALCKKDLASLSSLGHFLKGSSAALGIQKVQHSCERMQHYGKLRDEDAGTDLSPADALAKISALLAVVKVQHYAAEKWLKDYFKTKFGEEV</sequence>
<dbReference type="PROSITE" id="PS50894">
    <property type="entry name" value="HPT"/>
    <property type="match status" value="1"/>
</dbReference>
<dbReference type="PANTHER" id="PTHR28242:SF52">
    <property type="entry name" value="PHOSPHORELAY INTERMEDIATE PROTEIN YPD1"/>
    <property type="match status" value="1"/>
</dbReference>
<dbReference type="GO" id="GO:0005634">
    <property type="term" value="C:nucleus"/>
    <property type="evidence" value="ECO:0007669"/>
    <property type="project" value="TreeGrafter"/>
</dbReference>
<reference evidence="4" key="1">
    <citation type="journal article" date="2014" name="Proc. Natl. Acad. Sci. U.S.A.">
        <title>Extensive sampling of basidiomycete genomes demonstrates inadequacy of the white-rot/brown-rot paradigm for wood decay fungi.</title>
        <authorList>
            <person name="Riley R."/>
            <person name="Salamov A.A."/>
            <person name="Brown D.W."/>
            <person name="Nagy L.G."/>
            <person name="Floudas D."/>
            <person name="Held B.W."/>
            <person name="Levasseur A."/>
            <person name="Lombard V."/>
            <person name="Morin E."/>
            <person name="Otillar R."/>
            <person name="Lindquist E.A."/>
            <person name="Sun H."/>
            <person name="LaButti K.M."/>
            <person name="Schmutz J."/>
            <person name="Jabbour D."/>
            <person name="Luo H."/>
            <person name="Baker S.E."/>
            <person name="Pisabarro A.G."/>
            <person name="Walton J.D."/>
            <person name="Blanchette R.A."/>
            <person name="Henrissat B."/>
            <person name="Martin F."/>
            <person name="Cullen D."/>
            <person name="Hibbett D.S."/>
            <person name="Grigoriev I.V."/>
        </authorList>
    </citation>
    <scope>NUCLEOTIDE SEQUENCE [LARGE SCALE GENOMIC DNA]</scope>
    <source>
        <strain evidence="4">FD-172 SS1</strain>
    </source>
</reference>
<keyword evidence="4" id="KW-1185">Reference proteome</keyword>
<proteinExistence type="predicted"/>
<dbReference type="EMBL" id="KL198073">
    <property type="protein sequence ID" value="KDQ09858.1"/>
    <property type="molecule type" value="Genomic_DNA"/>
</dbReference>
<dbReference type="InParanoid" id="A0A067M290"/>
<dbReference type="Proteomes" id="UP000027195">
    <property type="component" value="Unassembled WGS sequence"/>
</dbReference>
<protein>
    <recommendedName>
        <fullName evidence="2">HPt domain-containing protein</fullName>
    </recommendedName>
</protein>
<evidence type="ECO:0000313" key="3">
    <source>
        <dbReference type="EMBL" id="KDQ09858.1"/>
    </source>
</evidence>
<accession>A0A067M290</accession>
<dbReference type="AlphaFoldDB" id="A0A067M290"/>
<dbReference type="GO" id="GO:0009927">
    <property type="term" value="F:histidine phosphotransfer kinase activity"/>
    <property type="evidence" value="ECO:0007669"/>
    <property type="project" value="InterPro"/>
</dbReference>